<evidence type="ECO:0000256" key="2">
    <source>
        <dbReference type="ARBA" id="ARBA00007783"/>
    </source>
</evidence>
<evidence type="ECO:0000256" key="1">
    <source>
        <dbReference type="ARBA" id="ARBA00004651"/>
    </source>
</evidence>
<accession>A0ABY4E262</accession>
<keyword evidence="11" id="KW-1185">Reference proteome</keyword>
<comment type="similarity">
    <text evidence="2">Belongs to the ABC-2 integral membrane protein family.</text>
</comment>
<evidence type="ECO:0000256" key="6">
    <source>
        <dbReference type="ARBA" id="ARBA00022989"/>
    </source>
</evidence>
<dbReference type="Pfam" id="PF12698">
    <property type="entry name" value="ABC2_membrane_3"/>
    <property type="match status" value="1"/>
</dbReference>
<proteinExistence type="inferred from homology"/>
<keyword evidence="6 8" id="KW-1133">Transmembrane helix</keyword>
<dbReference type="PROSITE" id="PS51012">
    <property type="entry name" value="ABC_TM2"/>
    <property type="match status" value="1"/>
</dbReference>
<keyword evidence="3" id="KW-0813">Transport</keyword>
<dbReference type="Gene3D" id="3.40.1710.10">
    <property type="entry name" value="abc type-2 transporter like domain"/>
    <property type="match status" value="1"/>
</dbReference>
<evidence type="ECO:0000256" key="4">
    <source>
        <dbReference type="ARBA" id="ARBA00022475"/>
    </source>
</evidence>
<dbReference type="EMBL" id="CP091511">
    <property type="protein sequence ID" value="UOO89329.1"/>
    <property type="molecule type" value="Genomic_DNA"/>
</dbReference>
<dbReference type="PANTHER" id="PTHR30294:SF47">
    <property type="entry name" value="INNER MEMBRANE TRANSPORT PERMEASE YHHJ"/>
    <property type="match status" value="1"/>
</dbReference>
<sequence>MMQSLWNIYRLGVKELWSLWRDPVMLVLIVFSFTFSVYSSSKAVPETLTRAPIAIVDEDQSQLSNKIAAAFYPPHFTEAQMVSYQDIDRGMDEGLYTFALIIPHGLQADVVAGKQTSLQLNIDATRMSQAFTGNGAIQQIINAEVNEFSQRYRGNNALPVGLALRARFNPTLDSTWLNSIMQVVNNVTMLSIILTGAALIREREHGTVEHLLVMPVTVFEIMTAKVWSMSLVVLIAAFVSLQAVVRWALEVPIAGSLTLFFAGAVLMLFATTSMGIFMATVAKSMPQFGLLLMMVLLPMEMLSGGQTPRESMPEMVQHLMLAAPTTHFIKLAQAILFRGAGFEVVWPSFLGLFIIGSVFFYLALKRFKNTIHTMA</sequence>
<dbReference type="PANTHER" id="PTHR30294">
    <property type="entry name" value="MEMBRANE COMPONENT OF ABC TRANSPORTER YHHJ-RELATED"/>
    <property type="match status" value="1"/>
</dbReference>
<feature type="transmembrane region" description="Helical" evidence="8">
    <location>
        <begin position="257"/>
        <end position="282"/>
    </location>
</feature>
<dbReference type="InterPro" id="IPR051449">
    <property type="entry name" value="ABC-2_transporter_component"/>
</dbReference>
<evidence type="ECO:0000256" key="3">
    <source>
        <dbReference type="ARBA" id="ARBA00022448"/>
    </source>
</evidence>
<feature type="transmembrane region" description="Helical" evidence="8">
    <location>
        <begin position="221"/>
        <end position="245"/>
    </location>
</feature>
<dbReference type="InterPro" id="IPR047817">
    <property type="entry name" value="ABC2_TM_bact-type"/>
</dbReference>
<dbReference type="InterPro" id="IPR013525">
    <property type="entry name" value="ABC2_TM"/>
</dbReference>
<feature type="domain" description="ABC transmembrane type-2" evidence="9">
    <location>
        <begin position="134"/>
        <end position="370"/>
    </location>
</feature>
<feature type="transmembrane region" description="Helical" evidence="8">
    <location>
        <begin position="344"/>
        <end position="364"/>
    </location>
</feature>
<evidence type="ECO:0000256" key="7">
    <source>
        <dbReference type="ARBA" id="ARBA00023136"/>
    </source>
</evidence>
<name>A0ABY4E262_9NEIS</name>
<protein>
    <submittedName>
        <fullName evidence="10">ABC transporter permease</fullName>
    </submittedName>
</protein>
<organism evidence="10 11">
    <name type="scientific">Vitreoscilla massiliensis</name>
    <dbReference type="NCBI Taxonomy" id="1689272"/>
    <lineage>
        <taxon>Bacteria</taxon>
        <taxon>Pseudomonadati</taxon>
        <taxon>Pseudomonadota</taxon>
        <taxon>Betaproteobacteria</taxon>
        <taxon>Neisseriales</taxon>
        <taxon>Neisseriaceae</taxon>
        <taxon>Vitreoscilla</taxon>
    </lineage>
</organism>
<reference evidence="10 11" key="1">
    <citation type="journal article" date="2022" name="Res Sq">
        <title>Evolution of multicellular longitudinally dividing oral cavity symbionts (Neisseriaceae).</title>
        <authorList>
            <person name="Nyongesa S."/>
            <person name="Weber P."/>
            <person name="Bernet E."/>
            <person name="Pullido F."/>
            <person name="Nieckarz M."/>
            <person name="Delaby M."/>
            <person name="Nieves C."/>
            <person name="Viehboeck T."/>
            <person name="Krause N."/>
            <person name="Rivera-Millot A."/>
            <person name="Nakamura A."/>
            <person name="Vischer N."/>
            <person name="VanNieuwenhze M."/>
            <person name="Brun Y."/>
            <person name="Cava F."/>
            <person name="Bulgheresi S."/>
            <person name="Veyrier F."/>
        </authorList>
    </citation>
    <scope>NUCLEOTIDE SEQUENCE [LARGE SCALE GENOMIC DNA]</scope>
    <source>
        <strain evidence="10 11">SN4</strain>
    </source>
</reference>
<keyword evidence="5 8" id="KW-0812">Transmembrane</keyword>
<keyword evidence="4" id="KW-1003">Cell membrane</keyword>
<evidence type="ECO:0000256" key="8">
    <source>
        <dbReference type="SAM" id="Phobius"/>
    </source>
</evidence>
<evidence type="ECO:0000313" key="11">
    <source>
        <dbReference type="Proteomes" id="UP000832011"/>
    </source>
</evidence>
<keyword evidence="7 8" id="KW-0472">Membrane</keyword>
<dbReference type="RefSeq" id="WP_058357028.1">
    <property type="nucleotide sequence ID" value="NZ_CABKVG010000010.1"/>
</dbReference>
<evidence type="ECO:0000259" key="9">
    <source>
        <dbReference type="PROSITE" id="PS51012"/>
    </source>
</evidence>
<dbReference type="Proteomes" id="UP000832011">
    <property type="component" value="Chromosome"/>
</dbReference>
<evidence type="ECO:0000313" key="10">
    <source>
        <dbReference type="EMBL" id="UOO89329.1"/>
    </source>
</evidence>
<comment type="subcellular location">
    <subcellularLocation>
        <location evidence="1">Cell membrane</location>
        <topology evidence="1">Multi-pass membrane protein</topology>
    </subcellularLocation>
</comment>
<feature type="transmembrane region" description="Helical" evidence="8">
    <location>
        <begin position="288"/>
        <end position="307"/>
    </location>
</feature>
<evidence type="ECO:0000256" key="5">
    <source>
        <dbReference type="ARBA" id="ARBA00022692"/>
    </source>
</evidence>
<gene>
    <name evidence="10" type="ORF">LVJ82_18100</name>
</gene>